<sequence length="165" mass="17121">MRSVFLLAALPLALSACQQSPESSDEVPAAVETLPAEPDGGIGTTPADPPSETSTAAGEASAKTIPPALQGRWGMVPADCTSTRGDAKGLLTITDTTLKFYESVGKLGSLESRSDNAIRAQFAFTGEGMNWTRDVELSAAGDKLIRTERGGDQPGGPFTYTRCAA</sequence>
<evidence type="ECO:0000256" key="2">
    <source>
        <dbReference type="SAM" id="SignalP"/>
    </source>
</evidence>
<gene>
    <name evidence="3" type="ORF">GCM10011515_05140</name>
</gene>
<dbReference type="Proteomes" id="UP000619041">
    <property type="component" value="Unassembled WGS sequence"/>
</dbReference>
<evidence type="ECO:0008006" key="5">
    <source>
        <dbReference type="Google" id="ProtNLM"/>
    </source>
</evidence>
<dbReference type="PROSITE" id="PS51257">
    <property type="entry name" value="PROKAR_LIPOPROTEIN"/>
    <property type="match status" value="1"/>
</dbReference>
<name>A0ABQ1S2C6_9SPHN</name>
<proteinExistence type="predicted"/>
<evidence type="ECO:0000313" key="3">
    <source>
        <dbReference type="EMBL" id="GGD88433.1"/>
    </source>
</evidence>
<keyword evidence="2" id="KW-0732">Signal</keyword>
<protein>
    <recommendedName>
        <fullName evidence="5">Protease inhibitor Inh</fullName>
    </recommendedName>
</protein>
<accession>A0ABQ1S2C6</accession>
<reference evidence="4" key="1">
    <citation type="journal article" date="2019" name="Int. J. Syst. Evol. Microbiol.">
        <title>The Global Catalogue of Microorganisms (GCM) 10K type strain sequencing project: providing services to taxonomists for standard genome sequencing and annotation.</title>
        <authorList>
            <consortium name="The Broad Institute Genomics Platform"/>
            <consortium name="The Broad Institute Genome Sequencing Center for Infectious Disease"/>
            <person name="Wu L."/>
            <person name="Ma J."/>
        </authorList>
    </citation>
    <scope>NUCLEOTIDE SEQUENCE [LARGE SCALE GENOMIC DNA]</scope>
    <source>
        <strain evidence="4">CGMCC 1.15959</strain>
    </source>
</reference>
<feature type="chain" id="PRO_5047361995" description="Protease inhibitor Inh" evidence="2">
    <location>
        <begin position="19"/>
        <end position="165"/>
    </location>
</feature>
<comment type="caution">
    <text evidence="3">The sequence shown here is derived from an EMBL/GenBank/DDBJ whole genome shotgun (WGS) entry which is preliminary data.</text>
</comment>
<feature type="compositionally biased region" description="Low complexity" evidence="1">
    <location>
        <begin position="51"/>
        <end position="62"/>
    </location>
</feature>
<evidence type="ECO:0000256" key="1">
    <source>
        <dbReference type="SAM" id="MobiDB-lite"/>
    </source>
</evidence>
<dbReference type="RefSeq" id="WP_188643701.1">
    <property type="nucleotide sequence ID" value="NZ_BMKL01000001.1"/>
</dbReference>
<feature type="signal peptide" evidence="2">
    <location>
        <begin position="1"/>
        <end position="18"/>
    </location>
</feature>
<keyword evidence="4" id="KW-1185">Reference proteome</keyword>
<feature type="region of interest" description="Disordered" evidence="1">
    <location>
        <begin position="18"/>
        <end position="77"/>
    </location>
</feature>
<dbReference type="EMBL" id="BMKL01000001">
    <property type="protein sequence ID" value="GGD88433.1"/>
    <property type="molecule type" value="Genomic_DNA"/>
</dbReference>
<evidence type="ECO:0000313" key="4">
    <source>
        <dbReference type="Proteomes" id="UP000619041"/>
    </source>
</evidence>
<organism evidence="3 4">
    <name type="scientific">Tsuneonella deserti</name>
    <dbReference type="NCBI Taxonomy" id="2035528"/>
    <lineage>
        <taxon>Bacteria</taxon>
        <taxon>Pseudomonadati</taxon>
        <taxon>Pseudomonadota</taxon>
        <taxon>Alphaproteobacteria</taxon>
        <taxon>Sphingomonadales</taxon>
        <taxon>Erythrobacteraceae</taxon>
        <taxon>Tsuneonella</taxon>
    </lineage>
</organism>